<accession>A0A7G9W477</accession>
<dbReference type="GO" id="GO:0004553">
    <property type="term" value="F:hydrolase activity, hydrolyzing O-glycosyl compounds"/>
    <property type="evidence" value="ECO:0007669"/>
    <property type="project" value="InterPro"/>
</dbReference>
<gene>
    <name evidence="4" type="ORF">HYG86_01245</name>
</gene>
<dbReference type="Pfam" id="PF01915">
    <property type="entry name" value="Glyco_hydro_3_C"/>
    <property type="match status" value="1"/>
</dbReference>
<dbReference type="InterPro" id="IPR050288">
    <property type="entry name" value="Cellulose_deg_GH3"/>
</dbReference>
<dbReference type="AlphaFoldDB" id="A0A7G9W477"/>
<dbReference type="InterPro" id="IPR036881">
    <property type="entry name" value="Glyco_hydro_3_C_sf"/>
</dbReference>
<dbReference type="InterPro" id="IPR013783">
    <property type="entry name" value="Ig-like_fold"/>
</dbReference>
<comment type="similarity">
    <text evidence="1">Belongs to the glycosyl hydrolase 3 family.</text>
</comment>
<sequence length="525" mass="58536">MKYFSKASYSNSETYREKNHRRIAYDAACEGIVLLENDGTLPIKVGNIALYGPGGLHTIKGGTGSGEVNERNSVTILQGLENAKFTVTNQAWLSDYKEEYAIKLAAHNAKVAKMARTLSISKIMNAMAEQFLPPYGREITKEDVKETDIAIYVVSRQAGEGGDLRVDKGENSLSSTEVAQLKRLNELYKKTILVINTGFPMDLSLLDDVKGLNAIIYFSQLGMEGGNALADILSGKVSPSGRLSSTWAKKYEDTPFSQEYSYLNDNLDDEYYKEGIYVGYRYFDSFGVKPRYEFGYGLSYTTTEITVTGAKANKTQMQVDAKVTNTGKHCSKEVVQLYASCPQGKLNREYQSLAAFGKTKELQPGESETLTLSFDMKDLAGFSENDASFILEKGEYILRVGHSSRKTRPIAVISLAEDSIVSKHQNICPVKEKFEEISPPQVNYKDNLIDAIYLKIKAADIETITYTYKIPSVYHDEKVDAIMKKFTIKDMVDVVVGAGMFSSKNKVNVPVQWAIQPRNFTKKDL</sequence>
<evidence type="ECO:0000256" key="2">
    <source>
        <dbReference type="ARBA" id="ARBA00022801"/>
    </source>
</evidence>
<evidence type="ECO:0000256" key="1">
    <source>
        <dbReference type="ARBA" id="ARBA00005336"/>
    </source>
</evidence>
<dbReference type="EMBL" id="CP058559">
    <property type="protein sequence ID" value="QNO13489.1"/>
    <property type="molecule type" value="Genomic_DNA"/>
</dbReference>
<dbReference type="Proteomes" id="UP000516160">
    <property type="component" value="Chromosome"/>
</dbReference>
<feature type="domain" description="Fibronectin type III-like" evidence="3">
    <location>
        <begin position="333"/>
        <end position="404"/>
    </location>
</feature>
<dbReference type="KEGG" id="acae:HYG86_01245"/>
<dbReference type="GO" id="GO:0005975">
    <property type="term" value="P:carbohydrate metabolic process"/>
    <property type="evidence" value="ECO:0007669"/>
    <property type="project" value="InterPro"/>
</dbReference>
<reference evidence="4 5" key="1">
    <citation type="submission" date="2020-07" db="EMBL/GenBank/DDBJ databases">
        <title>Alkalicella. sp. LB2 genome.</title>
        <authorList>
            <person name="Postec A."/>
            <person name="Quemeneur M."/>
        </authorList>
    </citation>
    <scope>NUCLEOTIDE SEQUENCE [LARGE SCALE GENOMIC DNA]</scope>
    <source>
        <strain evidence="4 5">LB2</strain>
    </source>
</reference>
<dbReference type="PANTHER" id="PTHR42715:SF10">
    <property type="entry name" value="BETA-GLUCOSIDASE"/>
    <property type="match status" value="1"/>
</dbReference>
<dbReference type="InterPro" id="IPR002772">
    <property type="entry name" value="Glyco_hydro_3_C"/>
</dbReference>
<evidence type="ECO:0000259" key="3">
    <source>
        <dbReference type="SMART" id="SM01217"/>
    </source>
</evidence>
<evidence type="ECO:0000313" key="5">
    <source>
        <dbReference type="Proteomes" id="UP000516160"/>
    </source>
</evidence>
<dbReference type="InterPro" id="IPR026891">
    <property type="entry name" value="Fn3-like"/>
</dbReference>
<name>A0A7G9W477_ALKCA</name>
<keyword evidence="2 4" id="KW-0378">Hydrolase</keyword>
<dbReference type="SUPFAM" id="SSF52279">
    <property type="entry name" value="Beta-D-glucan exohydrolase, C-terminal domain"/>
    <property type="match status" value="1"/>
</dbReference>
<protein>
    <submittedName>
        <fullName evidence="4">Glycoside hydrolase family 3 C-terminal domain-containing protein</fullName>
    </submittedName>
</protein>
<dbReference type="Gene3D" id="3.40.50.1700">
    <property type="entry name" value="Glycoside hydrolase family 3 C-terminal domain"/>
    <property type="match status" value="1"/>
</dbReference>
<dbReference type="PANTHER" id="PTHR42715">
    <property type="entry name" value="BETA-GLUCOSIDASE"/>
    <property type="match status" value="1"/>
</dbReference>
<dbReference type="SMART" id="SM01217">
    <property type="entry name" value="Fn3_like"/>
    <property type="match status" value="1"/>
</dbReference>
<dbReference type="Pfam" id="PF14310">
    <property type="entry name" value="Fn3-like"/>
    <property type="match status" value="1"/>
</dbReference>
<proteinExistence type="inferred from homology"/>
<dbReference type="Gene3D" id="2.60.40.10">
    <property type="entry name" value="Immunoglobulins"/>
    <property type="match status" value="1"/>
</dbReference>
<organism evidence="4 5">
    <name type="scientific">Alkalicella caledoniensis</name>
    <dbReference type="NCBI Taxonomy" id="2731377"/>
    <lineage>
        <taxon>Bacteria</taxon>
        <taxon>Bacillati</taxon>
        <taxon>Bacillota</taxon>
        <taxon>Clostridia</taxon>
        <taxon>Eubacteriales</taxon>
        <taxon>Proteinivoracaceae</taxon>
        <taxon>Alkalicella</taxon>
    </lineage>
</organism>
<evidence type="ECO:0000313" key="4">
    <source>
        <dbReference type="EMBL" id="QNO13489.1"/>
    </source>
</evidence>
<keyword evidence="5" id="KW-1185">Reference proteome</keyword>
<dbReference type="RefSeq" id="WP_213167157.1">
    <property type="nucleotide sequence ID" value="NZ_CP058559.1"/>
</dbReference>